<evidence type="ECO:0000256" key="1">
    <source>
        <dbReference type="ARBA" id="ARBA00001974"/>
    </source>
</evidence>
<dbReference type="PRINTS" id="PR00420">
    <property type="entry name" value="RNGMNOXGNASE"/>
</dbReference>
<dbReference type="PANTHER" id="PTHR43004:SF19">
    <property type="entry name" value="BINDING MONOOXYGENASE, PUTATIVE (JCVI)-RELATED"/>
    <property type="match status" value="1"/>
</dbReference>
<dbReference type="SUPFAM" id="SSF51905">
    <property type="entry name" value="FAD/NAD(P)-binding domain"/>
    <property type="match status" value="1"/>
</dbReference>
<accession>A0ABS3QUV5</accession>
<feature type="domain" description="FAD-binding" evidence="4">
    <location>
        <begin position="5"/>
        <end position="372"/>
    </location>
</feature>
<dbReference type="GO" id="GO:0004497">
    <property type="term" value="F:monooxygenase activity"/>
    <property type="evidence" value="ECO:0007669"/>
    <property type="project" value="UniProtKB-KW"/>
</dbReference>
<comment type="caution">
    <text evidence="5">The sequence shown here is derived from an EMBL/GenBank/DDBJ whole genome shotgun (WGS) entry which is preliminary data.</text>
</comment>
<dbReference type="Gene3D" id="3.40.30.120">
    <property type="match status" value="1"/>
</dbReference>
<evidence type="ECO:0000313" key="6">
    <source>
        <dbReference type="Proteomes" id="UP000666915"/>
    </source>
</evidence>
<dbReference type="EMBL" id="JAGEOK010000005">
    <property type="protein sequence ID" value="MBO2437600.1"/>
    <property type="molecule type" value="Genomic_DNA"/>
</dbReference>
<dbReference type="InterPro" id="IPR036188">
    <property type="entry name" value="FAD/NAD-bd_sf"/>
</dbReference>
<evidence type="ECO:0000313" key="5">
    <source>
        <dbReference type="EMBL" id="MBO2437600.1"/>
    </source>
</evidence>
<dbReference type="Proteomes" id="UP000666915">
    <property type="component" value="Unassembled WGS sequence"/>
</dbReference>
<keyword evidence="5" id="KW-0560">Oxidoreductase</keyword>
<reference evidence="5 6" key="1">
    <citation type="submission" date="2021-03" db="EMBL/GenBank/DDBJ databases">
        <authorList>
            <person name="Kanchanasin P."/>
            <person name="Saeng-In P."/>
            <person name="Phongsopitanun W."/>
            <person name="Yuki M."/>
            <person name="Kudo T."/>
            <person name="Ohkuma M."/>
            <person name="Tanasupawat S."/>
        </authorList>
    </citation>
    <scope>NUCLEOTIDE SEQUENCE [LARGE SCALE GENOMIC DNA]</scope>
    <source>
        <strain evidence="5 6">L46</strain>
    </source>
</reference>
<dbReference type="InterPro" id="IPR050641">
    <property type="entry name" value="RIFMO-like"/>
</dbReference>
<comment type="cofactor">
    <cofactor evidence="1">
        <name>FAD</name>
        <dbReference type="ChEBI" id="CHEBI:57692"/>
    </cofactor>
</comment>
<evidence type="ECO:0000256" key="2">
    <source>
        <dbReference type="ARBA" id="ARBA00022630"/>
    </source>
</evidence>
<evidence type="ECO:0000256" key="3">
    <source>
        <dbReference type="ARBA" id="ARBA00022827"/>
    </source>
</evidence>
<organism evidence="5 6">
    <name type="scientific">Actinomadura nitritigenes</name>
    <dbReference type="NCBI Taxonomy" id="134602"/>
    <lineage>
        <taxon>Bacteria</taxon>
        <taxon>Bacillati</taxon>
        <taxon>Actinomycetota</taxon>
        <taxon>Actinomycetes</taxon>
        <taxon>Streptosporangiales</taxon>
        <taxon>Thermomonosporaceae</taxon>
        <taxon>Actinomadura</taxon>
    </lineage>
</organism>
<dbReference type="Gene3D" id="3.30.9.10">
    <property type="entry name" value="D-Amino Acid Oxidase, subunit A, domain 2"/>
    <property type="match status" value="1"/>
</dbReference>
<dbReference type="Pfam" id="PF01494">
    <property type="entry name" value="FAD_binding_3"/>
    <property type="match status" value="1"/>
</dbReference>
<evidence type="ECO:0000259" key="4">
    <source>
        <dbReference type="Pfam" id="PF01494"/>
    </source>
</evidence>
<keyword evidence="6" id="KW-1185">Reference proteome</keyword>
<dbReference type="RefSeq" id="WP_208265934.1">
    <property type="nucleotide sequence ID" value="NZ_BAAAGM010000026.1"/>
</dbReference>
<dbReference type="InterPro" id="IPR002938">
    <property type="entry name" value="FAD-bd"/>
</dbReference>
<sequence>MPDVEVPVLIIGGGLTGLAAALFLRQNGVDCLLVERNTTTSQLLRSTHVSPRTMELFRTVGVQQAVWDTAEKVVRGEYWARTDLPPHHLPRAILRADSLAHVVNEDVIVMEQGVNQFDDVGPVEPVWCGQDRVEPIMLREAVARGARAEFNTEMLWFEQDADGVTAAIRDRATGAERTVRARYMIAADGAGGRIRTGLGIARSGEGTVGHVLNVLFKADLDAILGGRRFLILYLTNRTAPGMLFKLDDERWIFGLFCGPEDIEEGRISHAECADLIRTATGVPDLSIDVHMTMGWWMAHEVVDRYRSGRVFLAGDACHVMPPTGGFGANAGVQDANNIAWKLAAVINGWAGEALLDTYEAERRPVGKETADQAWMRHIQWSNPKEAAKYDQRDQTTITMGYRYASRAVAGEAFTEALPEELDIDGRPGMRVPHVWLERDGERVSSVDLAGDAYALLAGPEGAAWTRAARREAERSGMPLRAYAVGPAMDLDDPGGAFPEAAGIGPSGAVLVRPDGFVAWRAEEAAEDPGTALAKVLDAVTGRAVTATS</sequence>
<dbReference type="Pfam" id="PF21274">
    <property type="entry name" value="Rng_hyd_C"/>
    <property type="match status" value="1"/>
</dbReference>
<keyword evidence="3" id="KW-0274">FAD</keyword>
<keyword evidence="5" id="KW-0503">Monooxygenase</keyword>
<keyword evidence="2" id="KW-0285">Flavoprotein</keyword>
<proteinExistence type="predicted"/>
<dbReference type="PANTHER" id="PTHR43004">
    <property type="entry name" value="TRK SYSTEM POTASSIUM UPTAKE PROTEIN"/>
    <property type="match status" value="1"/>
</dbReference>
<dbReference type="Gene3D" id="3.50.50.60">
    <property type="entry name" value="FAD/NAD(P)-binding domain"/>
    <property type="match status" value="1"/>
</dbReference>
<name>A0ABS3QUV5_9ACTN</name>
<protein>
    <submittedName>
        <fullName evidence="5">FAD-dependent monooxygenase</fullName>
    </submittedName>
</protein>
<gene>
    <name evidence="5" type="ORF">J4557_08730</name>
</gene>